<reference evidence="1 2" key="1">
    <citation type="journal article" date="2022" name="Hortic Res">
        <title>A haplotype resolved chromosomal level avocado genome allows analysis of novel avocado genes.</title>
        <authorList>
            <person name="Nath O."/>
            <person name="Fletcher S.J."/>
            <person name="Hayward A."/>
            <person name="Shaw L.M."/>
            <person name="Masouleh A.K."/>
            <person name="Furtado A."/>
            <person name="Henry R.J."/>
            <person name="Mitter N."/>
        </authorList>
    </citation>
    <scope>NUCLEOTIDE SEQUENCE [LARGE SCALE GENOMIC DNA]</scope>
    <source>
        <strain evidence="2">cv. Hass</strain>
    </source>
</reference>
<sequence>MDRQGELAPNQEDPALPESESAKGFEIEDNTRIGEEESKVFQDLKDGDSVDKKRDVRNLDGGGVPSDNSPRAGAGGVVEIDSFSADDKEQIAGIHDGGVVSSVAGGSPKKKGLATVNEGSVVGVSALKASDECGVTDAEKGEHEIQEEKGGFSVYDMIWGKIKGHPSWPGQILDPSDSSELARKYRKKDRLLVAYFGDQSFAWCEESQLKSFQTHFSEMERQSASESFLNAVNCATDEVSRRVELGLICSCVPEEMCSKIKYQKIENAGIREGVTGTSSSREDLSLFEPGRLLEYVKELALLPSGGVDQLELVIAQAQLMSFYRSKGDWVMPAFHVHGGLVDNAADSSLGRKPLCLDSGEKVKTQGKTSHRHKQILEDALHHKRKRKSLAEIISGKKASTGGKRSASTDGKATGNLDSLSSRKKFKAVNIISDDLVQTRARAKGIFDSKTPTEKRSTVGKRMQRVAEQLTGSPPILEFSGGEFENDSIKVDSQREKDVHNSGSLLTPRENQKRRAATPKEYSSSPEELLSQLCLAARDPLRGYRVLAGMISFFTDFRISLHRKRPISAKKSGSSKTGKGKSSKSETGPVESLELNDTDSNWTDLITRGISKKALKSRSVILKEYSSLDVLLSQLCLVARDPRKGYSFMSVLISFFTEFRKSFLEKHSNSGKKIGSGKSGRGKLSNSKTGFVKLNDMKEERTKEEPSQKSCKRKGESQLVSPKKQGKDGTGQSKDISEGPDQMETEE</sequence>
<dbReference type="Proteomes" id="UP001234297">
    <property type="component" value="Chromosome 3"/>
</dbReference>
<evidence type="ECO:0000313" key="1">
    <source>
        <dbReference type="EMBL" id="KAJ8636999.1"/>
    </source>
</evidence>
<evidence type="ECO:0000313" key="2">
    <source>
        <dbReference type="Proteomes" id="UP001234297"/>
    </source>
</evidence>
<gene>
    <name evidence="1" type="ORF">MRB53_011266</name>
</gene>
<protein>
    <submittedName>
        <fullName evidence="1">Uncharacterized protein</fullName>
    </submittedName>
</protein>
<dbReference type="EMBL" id="CM056811">
    <property type="protein sequence ID" value="KAJ8636999.1"/>
    <property type="molecule type" value="Genomic_DNA"/>
</dbReference>
<keyword evidence="2" id="KW-1185">Reference proteome</keyword>
<accession>A0ACC2LU95</accession>
<proteinExistence type="predicted"/>
<name>A0ACC2LU95_PERAE</name>
<organism evidence="1 2">
    <name type="scientific">Persea americana</name>
    <name type="common">Avocado</name>
    <dbReference type="NCBI Taxonomy" id="3435"/>
    <lineage>
        <taxon>Eukaryota</taxon>
        <taxon>Viridiplantae</taxon>
        <taxon>Streptophyta</taxon>
        <taxon>Embryophyta</taxon>
        <taxon>Tracheophyta</taxon>
        <taxon>Spermatophyta</taxon>
        <taxon>Magnoliopsida</taxon>
        <taxon>Magnoliidae</taxon>
        <taxon>Laurales</taxon>
        <taxon>Lauraceae</taxon>
        <taxon>Persea</taxon>
    </lineage>
</organism>
<comment type="caution">
    <text evidence="1">The sequence shown here is derived from an EMBL/GenBank/DDBJ whole genome shotgun (WGS) entry which is preliminary data.</text>
</comment>